<accession>W8TCK6</accession>
<dbReference type="GO" id="GO:0009254">
    <property type="term" value="P:peptidoglycan turnover"/>
    <property type="evidence" value="ECO:0007669"/>
    <property type="project" value="InterPro"/>
</dbReference>
<dbReference type="STRING" id="1286171.EAL2_c02050"/>
<dbReference type="Gene3D" id="2.20.230.10">
    <property type="entry name" value="Resuscitation-promoting factor rpfb"/>
    <property type="match status" value="1"/>
</dbReference>
<keyword evidence="4" id="KW-1185">Reference proteome</keyword>
<dbReference type="InterPro" id="IPR011098">
    <property type="entry name" value="G5_dom"/>
</dbReference>
<dbReference type="InterPro" id="IPR007137">
    <property type="entry name" value="DUF348"/>
</dbReference>
<gene>
    <name evidence="3" type="ORF">EAL2_c02050</name>
</gene>
<evidence type="ECO:0000259" key="2">
    <source>
        <dbReference type="PROSITE" id="PS51109"/>
    </source>
</evidence>
<dbReference type="PATRIC" id="fig|1286171.3.peg.171"/>
<evidence type="ECO:0000313" key="4">
    <source>
        <dbReference type="Proteomes" id="UP000019591"/>
    </source>
</evidence>
<dbReference type="Proteomes" id="UP000019591">
    <property type="component" value="Chromosome"/>
</dbReference>
<dbReference type="PANTHER" id="PTHR39160:SF4">
    <property type="entry name" value="RESUSCITATION-PROMOTING FACTOR RPFB"/>
    <property type="match status" value="1"/>
</dbReference>
<feature type="domain" description="G5" evidence="2">
    <location>
        <begin position="144"/>
        <end position="224"/>
    </location>
</feature>
<dbReference type="OrthoDB" id="9798935at2"/>
<dbReference type="Pfam" id="PF06725">
    <property type="entry name" value="3D"/>
    <property type="match status" value="1"/>
</dbReference>
<dbReference type="AlphaFoldDB" id="W8TCK6"/>
<organism evidence="3 4">
    <name type="scientific">Peptoclostridium acidaminophilum DSM 3953</name>
    <dbReference type="NCBI Taxonomy" id="1286171"/>
    <lineage>
        <taxon>Bacteria</taxon>
        <taxon>Bacillati</taxon>
        <taxon>Bacillota</taxon>
        <taxon>Clostridia</taxon>
        <taxon>Peptostreptococcales</taxon>
        <taxon>Peptoclostridiaceae</taxon>
        <taxon>Peptoclostridium</taxon>
    </lineage>
</organism>
<dbReference type="eggNOG" id="COG3584">
    <property type="taxonomic scope" value="Bacteria"/>
</dbReference>
<dbReference type="InterPro" id="IPR059180">
    <property type="entry name" value="3D_YorM"/>
</dbReference>
<evidence type="ECO:0000313" key="3">
    <source>
        <dbReference type="EMBL" id="AHM55538.1"/>
    </source>
</evidence>
<dbReference type="SUPFAM" id="SSF50685">
    <property type="entry name" value="Barwin-like endoglucanases"/>
    <property type="match status" value="1"/>
</dbReference>
<dbReference type="Pfam" id="PF03990">
    <property type="entry name" value="DUF348"/>
    <property type="match status" value="2"/>
</dbReference>
<dbReference type="RefSeq" id="WP_025434582.1">
    <property type="nucleotide sequence ID" value="NZ_CP007452.1"/>
</dbReference>
<dbReference type="InterPro" id="IPR010611">
    <property type="entry name" value="3D_dom"/>
</dbReference>
<dbReference type="PANTHER" id="PTHR39160">
    <property type="entry name" value="CELL WALL-BINDING PROTEIN YOCH"/>
    <property type="match status" value="1"/>
</dbReference>
<keyword evidence="1" id="KW-0732">Signal</keyword>
<dbReference type="KEGG" id="eac:EAL2_c02050"/>
<dbReference type="InterPro" id="IPR051933">
    <property type="entry name" value="Resuscitation_pf_RpfB"/>
</dbReference>
<dbReference type="EMBL" id="CP007452">
    <property type="protein sequence ID" value="AHM55538.1"/>
    <property type="molecule type" value="Genomic_DNA"/>
</dbReference>
<protein>
    <submittedName>
        <fullName evidence="3">3D domain protein</fullName>
    </submittedName>
</protein>
<sequence>MKSRLDMLKKWHVCVLAVVLLLSISIGIYDLSNKKVTIIVDDKKIEASTFSKDVAGLLEEKGVKLSKNDKVSPSLDEKLSDGMDVKVYRAFEVTLSIDGKTNAVYTAADTVEKFIRQQNIKLGEKDKVDPSLGSSLKPGSSVKIVRVEMKQVQESKEIPYKVTVVGDDSLEAGKTKVVQKGKAGQKSVTYEIVLEDGVEVDKRLVGEKVVSMPSEELVKRGTKSFVLTSRGESRDFKRVINMVASAYTAGYESTGKNPGDRNYGITRSGTRVRPGVVSVDPRVIPLGSRLYIEPMGIYCIAEDTGSAIKGNRIDIYMENLSDARSFGKRNVTVYLLK</sequence>
<dbReference type="CDD" id="cd14667">
    <property type="entry name" value="3D_containing_proteins"/>
    <property type="match status" value="1"/>
</dbReference>
<reference evidence="3 4" key="1">
    <citation type="journal article" date="2014" name="Genome Announc.">
        <title>Complete Genome Sequence of Amino Acid-Utilizing Eubacterium acidaminophilum al-2 (DSM 3953).</title>
        <authorList>
            <person name="Poehlein A."/>
            <person name="Andreesen J.R."/>
            <person name="Daniel R."/>
        </authorList>
    </citation>
    <scope>NUCLEOTIDE SEQUENCE [LARGE SCALE GENOMIC DNA]</scope>
    <source>
        <strain evidence="3 4">DSM 3953</strain>
    </source>
</reference>
<dbReference type="Gene3D" id="2.40.40.10">
    <property type="entry name" value="RlpA-like domain"/>
    <property type="match status" value="1"/>
</dbReference>
<proteinExistence type="predicted"/>
<dbReference type="PROSITE" id="PS51109">
    <property type="entry name" value="G5"/>
    <property type="match status" value="1"/>
</dbReference>
<dbReference type="InterPro" id="IPR036908">
    <property type="entry name" value="RlpA-like_sf"/>
</dbReference>
<dbReference type="eggNOG" id="COG3583">
    <property type="taxonomic scope" value="Bacteria"/>
</dbReference>
<evidence type="ECO:0000256" key="1">
    <source>
        <dbReference type="ARBA" id="ARBA00022729"/>
    </source>
</evidence>
<dbReference type="GO" id="GO:0019867">
    <property type="term" value="C:outer membrane"/>
    <property type="evidence" value="ECO:0007669"/>
    <property type="project" value="InterPro"/>
</dbReference>
<dbReference type="HOGENOM" id="CLU_036884_0_1_9"/>
<name>W8TCK6_PEPAC</name>
<dbReference type="GO" id="GO:0004553">
    <property type="term" value="F:hydrolase activity, hydrolyzing O-glycosyl compounds"/>
    <property type="evidence" value="ECO:0007669"/>
    <property type="project" value="InterPro"/>
</dbReference>
<dbReference type="SMART" id="SM01208">
    <property type="entry name" value="G5"/>
    <property type="match status" value="1"/>
</dbReference>
<dbReference type="Pfam" id="PF07501">
    <property type="entry name" value="G5"/>
    <property type="match status" value="1"/>
</dbReference>